<feature type="non-terminal residue" evidence="2">
    <location>
        <position position="1"/>
    </location>
</feature>
<dbReference type="AlphaFoldDB" id="A0A8J4TW30"/>
<protein>
    <submittedName>
        <fullName evidence="2">Uncharacterized protein</fullName>
    </submittedName>
</protein>
<comment type="caution">
    <text evidence="2">The sequence shown here is derived from an EMBL/GenBank/DDBJ whole genome shotgun (WGS) entry which is preliminary data.</text>
</comment>
<evidence type="ECO:0000313" key="2">
    <source>
        <dbReference type="EMBL" id="KAF5896698.1"/>
    </source>
</evidence>
<reference evidence="2" key="1">
    <citation type="submission" date="2020-07" db="EMBL/GenBank/DDBJ databases">
        <title>Clarias magur genome sequencing, assembly and annotation.</title>
        <authorList>
            <person name="Kushwaha B."/>
            <person name="Kumar R."/>
            <person name="Das P."/>
            <person name="Joshi C.G."/>
            <person name="Kumar D."/>
            <person name="Nagpure N.S."/>
            <person name="Pandey M."/>
            <person name="Agarwal S."/>
            <person name="Srivastava S."/>
            <person name="Singh M."/>
            <person name="Sahoo L."/>
            <person name="Jayasankar P."/>
            <person name="Meher P.K."/>
            <person name="Koringa P.G."/>
            <person name="Iquebal M.A."/>
            <person name="Das S.P."/>
            <person name="Bit A."/>
            <person name="Patnaik S."/>
            <person name="Patel N."/>
            <person name="Shah T.M."/>
            <person name="Hinsu A."/>
            <person name="Jena J.K."/>
        </authorList>
    </citation>
    <scope>NUCLEOTIDE SEQUENCE</scope>
    <source>
        <strain evidence="2">CIFAMagur01</strain>
        <tissue evidence="2">Testis</tissue>
    </source>
</reference>
<evidence type="ECO:0000256" key="1">
    <source>
        <dbReference type="SAM" id="MobiDB-lite"/>
    </source>
</evidence>
<evidence type="ECO:0000313" key="3">
    <source>
        <dbReference type="Proteomes" id="UP000727407"/>
    </source>
</evidence>
<keyword evidence="3" id="KW-1185">Reference proteome</keyword>
<dbReference type="EMBL" id="QNUK01000267">
    <property type="protein sequence ID" value="KAF5896698.1"/>
    <property type="molecule type" value="Genomic_DNA"/>
</dbReference>
<proteinExistence type="predicted"/>
<organism evidence="2 3">
    <name type="scientific">Clarias magur</name>
    <name type="common">Asian catfish</name>
    <name type="synonym">Macropteronotus magur</name>
    <dbReference type="NCBI Taxonomy" id="1594786"/>
    <lineage>
        <taxon>Eukaryota</taxon>
        <taxon>Metazoa</taxon>
        <taxon>Chordata</taxon>
        <taxon>Craniata</taxon>
        <taxon>Vertebrata</taxon>
        <taxon>Euteleostomi</taxon>
        <taxon>Actinopterygii</taxon>
        <taxon>Neopterygii</taxon>
        <taxon>Teleostei</taxon>
        <taxon>Ostariophysi</taxon>
        <taxon>Siluriformes</taxon>
        <taxon>Clariidae</taxon>
        <taxon>Clarias</taxon>
    </lineage>
</organism>
<feature type="region of interest" description="Disordered" evidence="1">
    <location>
        <begin position="1"/>
        <end position="53"/>
    </location>
</feature>
<accession>A0A8J4TW30</accession>
<gene>
    <name evidence="2" type="ORF">DAT39_013591</name>
</gene>
<name>A0A8J4TW30_CLAMG</name>
<feature type="non-terminal residue" evidence="2">
    <location>
        <position position="53"/>
    </location>
</feature>
<sequence length="53" mass="5349">GTSSKVDGFQSSKSSQKSDIVTSATTVGTSSKVDGFQSSKSSQKSDIVTSATT</sequence>
<dbReference type="Proteomes" id="UP000727407">
    <property type="component" value="Unassembled WGS sequence"/>
</dbReference>